<evidence type="ECO:0000313" key="15">
    <source>
        <dbReference type="Proteomes" id="UP001181693"/>
    </source>
</evidence>
<feature type="transmembrane region" description="Helical" evidence="12">
    <location>
        <begin position="135"/>
        <end position="157"/>
    </location>
</feature>
<evidence type="ECO:0000256" key="11">
    <source>
        <dbReference type="RuleBase" id="RU000688"/>
    </source>
</evidence>
<evidence type="ECO:0000256" key="8">
    <source>
        <dbReference type="ARBA" id="ARBA00023136"/>
    </source>
</evidence>
<evidence type="ECO:0000256" key="9">
    <source>
        <dbReference type="ARBA" id="ARBA00023170"/>
    </source>
</evidence>
<dbReference type="Pfam" id="PF13853">
    <property type="entry name" value="7tm_4"/>
    <property type="match status" value="1"/>
</dbReference>
<dbReference type="FunFam" id="1.20.1070.10:FF:000001">
    <property type="entry name" value="Olfactory receptor"/>
    <property type="match status" value="1"/>
</dbReference>
<keyword evidence="7 11" id="KW-0297">G-protein coupled receptor</keyword>
<evidence type="ECO:0000256" key="10">
    <source>
        <dbReference type="ARBA" id="ARBA00023224"/>
    </source>
</evidence>
<evidence type="ECO:0000256" key="12">
    <source>
        <dbReference type="RuleBase" id="RU363047"/>
    </source>
</evidence>
<evidence type="ECO:0000256" key="1">
    <source>
        <dbReference type="ARBA" id="ARBA00004651"/>
    </source>
</evidence>
<feature type="transmembrane region" description="Helical" evidence="12">
    <location>
        <begin position="197"/>
        <end position="221"/>
    </location>
</feature>
<feature type="transmembrane region" description="Helical" evidence="12">
    <location>
        <begin position="242"/>
        <end position="261"/>
    </location>
</feature>
<dbReference type="GO" id="GO:0004984">
    <property type="term" value="F:olfactory receptor activity"/>
    <property type="evidence" value="ECO:0007669"/>
    <property type="project" value="InterPro"/>
</dbReference>
<dbReference type="GO" id="GO:0004930">
    <property type="term" value="F:G protein-coupled receptor activity"/>
    <property type="evidence" value="ECO:0007669"/>
    <property type="project" value="UniProtKB-KW"/>
</dbReference>
<evidence type="ECO:0000256" key="2">
    <source>
        <dbReference type="ARBA" id="ARBA00022475"/>
    </source>
</evidence>
<evidence type="ECO:0000256" key="6">
    <source>
        <dbReference type="ARBA" id="ARBA00022989"/>
    </source>
</evidence>
<name>A0AAV2ZJJ5_PYXAD</name>
<organism evidence="14 15">
    <name type="scientific">Pyxicephalus adspersus</name>
    <name type="common">African bullfrog</name>
    <dbReference type="NCBI Taxonomy" id="30357"/>
    <lineage>
        <taxon>Eukaryota</taxon>
        <taxon>Metazoa</taxon>
        <taxon>Chordata</taxon>
        <taxon>Craniata</taxon>
        <taxon>Vertebrata</taxon>
        <taxon>Euteleostomi</taxon>
        <taxon>Amphibia</taxon>
        <taxon>Batrachia</taxon>
        <taxon>Anura</taxon>
        <taxon>Neobatrachia</taxon>
        <taxon>Ranoidea</taxon>
        <taxon>Pyxicephalidae</taxon>
        <taxon>Pyxicephalinae</taxon>
        <taxon>Pyxicephalus</taxon>
    </lineage>
</organism>
<keyword evidence="10 11" id="KW-0807">Transducer</keyword>
<dbReference type="SMART" id="SM01381">
    <property type="entry name" value="7TM_GPCR_Srsx"/>
    <property type="match status" value="1"/>
</dbReference>
<feature type="transmembrane region" description="Helical" evidence="12">
    <location>
        <begin position="58"/>
        <end position="79"/>
    </location>
</feature>
<dbReference type="AlphaFoldDB" id="A0AAV2ZJJ5"/>
<dbReference type="PRINTS" id="PR00237">
    <property type="entry name" value="GPCRRHODOPSN"/>
</dbReference>
<evidence type="ECO:0000256" key="7">
    <source>
        <dbReference type="ARBA" id="ARBA00023040"/>
    </source>
</evidence>
<sequence>MERLNHTDMEEFMLLGLTDVSELQIFLFIIFLLFYLFNILGNISIVTLIIIDYTLHKPMYFFLGNLSFLDFFYSTTTVPKMLSGLLIGDKSISLTGCVAQLHFFHFLGSTEALLLTSMSYDRYAAICYPLQYHLLMARTVCCQLAISCWLIGFLYSLSQTIITFRLPYCGIRQVRHFYCDIKPVLKLACANTQMSQLIMSATFTLVAVSTLTLIIISYMFISSHVLNIKSSRDRRKVFSTCTSHLTVVFLYIGTALITYLGPSTDNSLHQDRISAILVTVITPALNPLIYSLRNTEVKRAIEKIYLRTLNFIRD</sequence>
<evidence type="ECO:0000259" key="13">
    <source>
        <dbReference type="PROSITE" id="PS50262"/>
    </source>
</evidence>
<comment type="similarity">
    <text evidence="11">Belongs to the G-protein coupled receptor 1 family.</text>
</comment>
<dbReference type="InterPro" id="IPR017452">
    <property type="entry name" value="GPCR_Rhodpsn_7TM"/>
</dbReference>
<dbReference type="CDD" id="cd13954">
    <property type="entry name" value="7tmA_OR"/>
    <property type="match status" value="1"/>
</dbReference>
<gene>
    <name evidence="14" type="ORF">GDO54_005201</name>
</gene>
<feature type="transmembrane region" description="Helical" evidence="12">
    <location>
        <begin position="25"/>
        <end position="51"/>
    </location>
</feature>
<keyword evidence="8 12" id="KW-0472">Membrane</keyword>
<evidence type="ECO:0000256" key="4">
    <source>
        <dbReference type="ARBA" id="ARBA00022692"/>
    </source>
</evidence>
<comment type="caution">
    <text evidence="14">The sequence shown here is derived from an EMBL/GenBank/DDBJ whole genome shotgun (WGS) entry which is preliminary data.</text>
</comment>
<dbReference type="GO" id="GO:0005886">
    <property type="term" value="C:plasma membrane"/>
    <property type="evidence" value="ECO:0007669"/>
    <property type="project" value="UniProtKB-SubCell"/>
</dbReference>
<dbReference type="SUPFAM" id="SSF81321">
    <property type="entry name" value="Family A G protein-coupled receptor-like"/>
    <property type="match status" value="1"/>
</dbReference>
<accession>A0AAV2ZJJ5</accession>
<feature type="transmembrane region" description="Helical" evidence="12">
    <location>
        <begin position="273"/>
        <end position="292"/>
    </location>
</feature>
<keyword evidence="5 12" id="KW-0552">Olfaction</keyword>
<keyword evidence="9 11" id="KW-0675">Receptor</keyword>
<keyword evidence="4 11" id="KW-0812">Transmembrane</keyword>
<dbReference type="EMBL" id="DYDO01000013">
    <property type="protein sequence ID" value="DBA14199.1"/>
    <property type="molecule type" value="Genomic_DNA"/>
</dbReference>
<comment type="subcellular location">
    <subcellularLocation>
        <location evidence="1 12">Cell membrane</location>
        <topology evidence="1 12">Multi-pass membrane protein</topology>
    </subcellularLocation>
</comment>
<keyword evidence="6 12" id="KW-1133">Transmembrane helix</keyword>
<reference evidence="14" key="1">
    <citation type="thesis" date="2020" institute="ProQuest LLC" country="789 East Eisenhower Parkway, Ann Arbor, MI, USA">
        <title>Comparative Genomics and Chromosome Evolution.</title>
        <authorList>
            <person name="Mudd A.B."/>
        </authorList>
    </citation>
    <scope>NUCLEOTIDE SEQUENCE</scope>
    <source>
        <strain evidence="14">1538</strain>
        <tissue evidence="14">Blood</tissue>
    </source>
</reference>
<protein>
    <recommendedName>
        <fullName evidence="12">Olfactory receptor</fullName>
    </recommendedName>
</protein>
<dbReference type="InterPro" id="IPR000276">
    <property type="entry name" value="GPCR_Rhodpsn"/>
</dbReference>
<feature type="domain" description="G-protein coupled receptors family 1 profile" evidence="13">
    <location>
        <begin position="41"/>
        <end position="290"/>
    </location>
</feature>
<keyword evidence="2 12" id="KW-1003">Cell membrane</keyword>
<dbReference type="PRINTS" id="PR00245">
    <property type="entry name" value="OLFACTORYR"/>
</dbReference>
<dbReference type="Proteomes" id="UP001181693">
    <property type="component" value="Unassembled WGS sequence"/>
</dbReference>
<dbReference type="InterPro" id="IPR050516">
    <property type="entry name" value="Olfactory_GPCR"/>
</dbReference>
<proteinExistence type="inferred from homology"/>
<dbReference type="PANTHER" id="PTHR26452">
    <property type="entry name" value="OLFACTORY RECEPTOR"/>
    <property type="match status" value="1"/>
</dbReference>
<keyword evidence="3 12" id="KW-0716">Sensory transduction</keyword>
<dbReference type="Gene3D" id="1.20.1070.10">
    <property type="entry name" value="Rhodopsin 7-helix transmembrane proteins"/>
    <property type="match status" value="1"/>
</dbReference>
<dbReference type="PROSITE" id="PS00237">
    <property type="entry name" value="G_PROTEIN_RECEP_F1_1"/>
    <property type="match status" value="1"/>
</dbReference>
<dbReference type="InterPro" id="IPR000725">
    <property type="entry name" value="Olfact_rcpt"/>
</dbReference>
<dbReference type="PROSITE" id="PS50262">
    <property type="entry name" value="G_PROTEIN_RECEP_F1_2"/>
    <property type="match status" value="1"/>
</dbReference>
<keyword evidence="15" id="KW-1185">Reference proteome</keyword>
<evidence type="ECO:0000313" key="14">
    <source>
        <dbReference type="EMBL" id="DBA14199.1"/>
    </source>
</evidence>
<evidence type="ECO:0000256" key="5">
    <source>
        <dbReference type="ARBA" id="ARBA00022725"/>
    </source>
</evidence>
<evidence type="ECO:0000256" key="3">
    <source>
        <dbReference type="ARBA" id="ARBA00022606"/>
    </source>
</evidence>
<feature type="transmembrane region" description="Helical" evidence="12">
    <location>
        <begin position="91"/>
        <end position="114"/>
    </location>
</feature>